<dbReference type="GO" id="GO:0046872">
    <property type="term" value="F:metal ion binding"/>
    <property type="evidence" value="ECO:0007669"/>
    <property type="project" value="UniProtKB-KW"/>
</dbReference>
<dbReference type="GO" id="GO:0005737">
    <property type="term" value="C:cytoplasm"/>
    <property type="evidence" value="ECO:0007669"/>
    <property type="project" value="TreeGrafter"/>
</dbReference>
<keyword evidence="2" id="KW-0479">Metal-binding</keyword>
<name>A0A381P701_9ZZZZ</name>
<evidence type="ECO:0000256" key="5">
    <source>
        <dbReference type="ARBA" id="ARBA00023004"/>
    </source>
</evidence>
<comment type="similarity">
    <text evidence="1">Belongs to the TfdA dioxygenase family.</text>
</comment>
<evidence type="ECO:0000313" key="7">
    <source>
        <dbReference type="EMBL" id="SUZ62177.1"/>
    </source>
</evidence>
<dbReference type="EMBL" id="UINC01000853">
    <property type="protein sequence ID" value="SUZ62177.1"/>
    <property type="molecule type" value="Genomic_DNA"/>
</dbReference>
<evidence type="ECO:0000259" key="6">
    <source>
        <dbReference type="Pfam" id="PF02668"/>
    </source>
</evidence>
<sequence>MKIESAAPALGLRICQLDLAKDGDRATDELRTLLLEHHLLVIAEQQLTTQQLMDFGRPWGELMTHPSSMTHSNPYVQKLANQGDLKGKGFGAWHSDMTWHPTPPWITMLHARTIPLSGGDTAYANQHLAYESLDRASRDKRRMFRRNLATQEELTGLRAFHVGKGFGEHVPDSVHPVVRTHDETGRKALFINPEFTSHIVDVTERDSERLLWPLWLHAITEEFTYRHHWATGDLVIWDNRSVMHTAILDYDEPRSMSRIVIQGNVPV</sequence>
<proteinExistence type="inferred from homology"/>
<keyword evidence="3" id="KW-0223">Dioxygenase</keyword>
<keyword evidence="5" id="KW-0408">Iron</keyword>
<dbReference type="Pfam" id="PF02668">
    <property type="entry name" value="TauD"/>
    <property type="match status" value="1"/>
</dbReference>
<dbReference type="SUPFAM" id="SSF51197">
    <property type="entry name" value="Clavaminate synthase-like"/>
    <property type="match status" value="1"/>
</dbReference>
<feature type="domain" description="TauD/TfdA-like" evidence="6">
    <location>
        <begin position="7"/>
        <end position="259"/>
    </location>
</feature>
<evidence type="ECO:0000256" key="2">
    <source>
        <dbReference type="ARBA" id="ARBA00022723"/>
    </source>
</evidence>
<evidence type="ECO:0000256" key="1">
    <source>
        <dbReference type="ARBA" id="ARBA00005896"/>
    </source>
</evidence>
<dbReference type="InterPro" id="IPR051323">
    <property type="entry name" value="AtsK-like"/>
</dbReference>
<keyword evidence="4" id="KW-0560">Oxidoreductase</keyword>
<dbReference type="PANTHER" id="PTHR30468:SF1">
    <property type="entry name" value="ALPHA-KETOGLUTARATE-DEPENDENT SULFONATE DIOXYGENASE"/>
    <property type="match status" value="1"/>
</dbReference>
<dbReference type="GO" id="GO:0016706">
    <property type="term" value="F:2-oxoglutarate-dependent dioxygenase activity"/>
    <property type="evidence" value="ECO:0007669"/>
    <property type="project" value="TreeGrafter"/>
</dbReference>
<dbReference type="AlphaFoldDB" id="A0A381P701"/>
<dbReference type="PANTHER" id="PTHR30468">
    <property type="entry name" value="ALPHA-KETOGLUTARATE-DEPENDENT SULFONATE DIOXYGENASE"/>
    <property type="match status" value="1"/>
</dbReference>
<evidence type="ECO:0000256" key="3">
    <source>
        <dbReference type="ARBA" id="ARBA00022964"/>
    </source>
</evidence>
<dbReference type="Gene3D" id="3.60.130.10">
    <property type="entry name" value="Clavaminate synthase-like"/>
    <property type="match status" value="1"/>
</dbReference>
<protein>
    <recommendedName>
        <fullName evidence="6">TauD/TfdA-like domain-containing protein</fullName>
    </recommendedName>
</protein>
<reference evidence="7" key="1">
    <citation type="submission" date="2018-05" db="EMBL/GenBank/DDBJ databases">
        <authorList>
            <person name="Lanie J.A."/>
            <person name="Ng W.-L."/>
            <person name="Kazmierczak K.M."/>
            <person name="Andrzejewski T.M."/>
            <person name="Davidsen T.M."/>
            <person name="Wayne K.J."/>
            <person name="Tettelin H."/>
            <person name="Glass J.I."/>
            <person name="Rusch D."/>
            <person name="Podicherti R."/>
            <person name="Tsui H.-C.T."/>
            <person name="Winkler M.E."/>
        </authorList>
    </citation>
    <scope>NUCLEOTIDE SEQUENCE</scope>
</reference>
<evidence type="ECO:0000256" key="4">
    <source>
        <dbReference type="ARBA" id="ARBA00023002"/>
    </source>
</evidence>
<dbReference type="InterPro" id="IPR042098">
    <property type="entry name" value="TauD-like_sf"/>
</dbReference>
<accession>A0A381P701</accession>
<organism evidence="7">
    <name type="scientific">marine metagenome</name>
    <dbReference type="NCBI Taxonomy" id="408172"/>
    <lineage>
        <taxon>unclassified sequences</taxon>
        <taxon>metagenomes</taxon>
        <taxon>ecological metagenomes</taxon>
    </lineage>
</organism>
<gene>
    <name evidence="7" type="ORF">METZ01_LOCUS15031</name>
</gene>
<dbReference type="InterPro" id="IPR003819">
    <property type="entry name" value="TauD/TfdA-like"/>
</dbReference>